<sequence>MDKIIESISVVKCEVEDMIIDYADPEIEAAVKSVFNTPAKTIFPTTAAKLCVELKNTSTYLTHVLVRVLIDEMPGYCLTFGECDYKQKETTDKFMISDFIRQRLNSIPLRYGIGKKIIEETRFKLEIENLTSSDLPIYSGDLKVVSGPSPGIIYCPAHILGFIQPGRTILIENIRFIEGLGKNNAIFCNAVRGKYYPLDLKKVVIPKRPEGTDMGKEEWIKMCRTFERQIAKGDYEESSLTAKPTHYYFDVINNVTLPNKPAETKQMIWDACDNLIERIFKIQTVLNKIPKKQADSYNIDHIQIIFSTSITHESKMLVTINEETNTIGMLLKWVILTNQPKLGFCGFTCIPHERKLVFTLKDATSIEELREIFMTALHDCYKLFTELKKKFKK</sequence>
<comment type="function">
    <text evidence="3">Component of the DNA-directed RNA polymerase (RNAP) that catalyzes the transcription in the cytoplasm of viral DNA into RNA using the four ribonucleoside triphosphates as substrates.</text>
</comment>
<proteinExistence type="inferred from homology"/>
<name>A0A5K7Y7Z9_9VIRU</name>
<organism evidence="8">
    <name type="scientific">Abalone asfa-like virus</name>
    <dbReference type="NCBI Taxonomy" id="2839893"/>
    <lineage>
        <taxon>Viruses</taxon>
        <taxon>Varidnaviria</taxon>
        <taxon>Bamfordvirae</taxon>
        <taxon>Nucleocytoviricota</taxon>
        <taxon>Pokkesviricetes</taxon>
        <taxon>Asfuvirales</taxon>
        <taxon>Asfarviridae</taxon>
    </lineage>
</organism>
<accession>A0A5K7Y7Z9</accession>
<comment type="similarity">
    <text evidence="5">In the C-terminal section; belongs to the archaeal RpoL/eukaryotic RPB11/RPC19 RNA polymerase subunit family.</text>
</comment>
<evidence type="ECO:0000313" key="8">
    <source>
        <dbReference type="EMBL" id="BBO54087.1"/>
    </source>
</evidence>
<evidence type="ECO:0000256" key="1">
    <source>
        <dbReference type="ARBA" id="ARBA00022478"/>
    </source>
</evidence>
<evidence type="ECO:0000259" key="7">
    <source>
        <dbReference type="Pfam" id="PF13656"/>
    </source>
</evidence>
<dbReference type="SUPFAM" id="SSF55257">
    <property type="entry name" value="RBP11-like subunits of RNA polymerase"/>
    <property type="match status" value="1"/>
</dbReference>
<evidence type="ECO:0000256" key="5">
    <source>
        <dbReference type="ARBA" id="ARBA00029465"/>
    </source>
</evidence>
<dbReference type="EMBL" id="LC506465">
    <property type="protein sequence ID" value="BBO54087.1"/>
    <property type="molecule type" value="Genomic_DNA"/>
</dbReference>
<comment type="similarity">
    <text evidence="4">In the N-terminal section; belongs to the archaeal RpoD/eukaryotic RPB3 RNA polymerase subunit family.</text>
</comment>
<dbReference type="InterPro" id="IPR036603">
    <property type="entry name" value="RBP11-like"/>
</dbReference>
<dbReference type="InterPro" id="IPR009025">
    <property type="entry name" value="RBP11-like_dimer"/>
</dbReference>
<evidence type="ECO:0000256" key="3">
    <source>
        <dbReference type="ARBA" id="ARBA00029376"/>
    </source>
</evidence>
<dbReference type="GO" id="GO:0046983">
    <property type="term" value="F:protein dimerization activity"/>
    <property type="evidence" value="ECO:0007669"/>
    <property type="project" value="InterPro"/>
</dbReference>
<reference evidence="8" key="1">
    <citation type="journal article" date="2020" name="Sci. Rep.">
        <title>A novel Asfarvirus-like virus identified as a potential cause of mass mortality of abalone.</title>
        <authorList>
            <person name="Matsuyama T."/>
            <person name="Takano T."/>
            <person name="Nishiki I."/>
            <person name="Fujiwara A."/>
            <person name="Kiryu I."/>
            <person name="Inada M."/>
            <person name="Sakai T."/>
            <person name="Terashima S."/>
            <person name="Matsuura Y."/>
            <person name="Isowa K."/>
            <person name="Nakayasu C."/>
        </authorList>
    </citation>
    <scope>NUCLEOTIDE SEQUENCE</scope>
</reference>
<protein>
    <recommendedName>
        <fullName evidence="6">DNA-directed RNA polymerase RPB3-11 homolog</fullName>
    </recommendedName>
</protein>
<evidence type="ECO:0000256" key="2">
    <source>
        <dbReference type="ARBA" id="ARBA00023163"/>
    </source>
</evidence>
<evidence type="ECO:0000256" key="6">
    <source>
        <dbReference type="ARBA" id="ARBA00029503"/>
    </source>
</evidence>
<keyword evidence="2" id="KW-0804">Transcription</keyword>
<evidence type="ECO:0000256" key="4">
    <source>
        <dbReference type="ARBA" id="ARBA00029461"/>
    </source>
</evidence>
<dbReference type="Gene3D" id="3.30.1360.10">
    <property type="entry name" value="RNA polymerase, RBP11-like subunit"/>
    <property type="match status" value="1"/>
</dbReference>
<dbReference type="Pfam" id="PF13656">
    <property type="entry name" value="RNA_pol_L_2"/>
    <property type="match status" value="1"/>
</dbReference>
<dbReference type="GO" id="GO:0000428">
    <property type="term" value="C:DNA-directed RNA polymerase complex"/>
    <property type="evidence" value="ECO:0007669"/>
    <property type="project" value="UniProtKB-KW"/>
</dbReference>
<dbReference type="GO" id="GO:0006351">
    <property type="term" value="P:DNA-templated transcription"/>
    <property type="evidence" value="ECO:0007669"/>
    <property type="project" value="InterPro"/>
</dbReference>
<keyword evidence="1" id="KW-0240">DNA-directed RNA polymerase</keyword>
<feature type="domain" description="DNA-directed RNA polymerase RBP11-like dimerisation" evidence="7">
    <location>
        <begin position="318"/>
        <end position="389"/>
    </location>
</feature>